<evidence type="ECO:0000256" key="1">
    <source>
        <dbReference type="SAM" id="Phobius"/>
    </source>
</evidence>
<accession>A0A5N4WV20</accession>
<dbReference type="RefSeq" id="WP_104441935.1">
    <property type="nucleotide sequence ID" value="NZ_JBODRR010000027.1"/>
</dbReference>
<proteinExistence type="predicted"/>
<name>A0A5N4WV20_9GAMM</name>
<evidence type="ECO:0000313" key="3">
    <source>
        <dbReference type="Proteomes" id="UP000325788"/>
    </source>
</evidence>
<reference evidence="2 3" key="1">
    <citation type="submission" date="2019-09" db="EMBL/GenBank/DDBJ databases">
        <title>Draft genome sequence of Acinetobacter tandoii W4-4-4 isolated from environmental water sample.</title>
        <authorList>
            <person name="Wee S.K."/>
            <person name="Yan B."/>
            <person name="Mustaffa S.B."/>
            <person name="Yap E.P.H."/>
        </authorList>
    </citation>
    <scope>NUCLEOTIDE SEQUENCE [LARGE SCALE GENOMIC DNA]</scope>
    <source>
        <strain evidence="2 3">W4-4-4</strain>
    </source>
</reference>
<dbReference type="EMBL" id="VXLD01000001">
    <property type="protein sequence ID" value="KAB1860100.1"/>
    <property type="molecule type" value="Genomic_DNA"/>
</dbReference>
<dbReference type="AlphaFoldDB" id="A0A5N4WV20"/>
<keyword evidence="1" id="KW-0472">Membrane</keyword>
<gene>
    <name evidence="2" type="ORF">F4W09_03040</name>
</gene>
<evidence type="ECO:0000313" key="2">
    <source>
        <dbReference type="EMBL" id="KAB1860100.1"/>
    </source>
</evidence>
<keyword evidence="1" id="KW-0812">Transmembrane</keyword>
<sequence>MKKMQNRLNPTTWFILLWCFGFLSLGLIAGIFRLLLSLAY</sequence>
<feature type="transmembrane region" description="Helical" evidence="1">
    <location>
        <begin position="12"/>
        <end position="36"/>
    </location>
</feature>
<protein>
    <submittedName>
        <fullName evidence="2">DUF2474 family protein</fullName>
    </submittedName>
</protein>
<dbReference type="Proteomes" id="UP000325788">
    <property type="component" value="Unassembled WGS sequence"/>
</dbReference>
<comment type="caution">
    <text evidence="2">The sequence shown here is derived from an EMBL/GenBank/DDBJ whole genome shotgun (WGS) entry which is preliminary data.</text>
</comment>
<organism evidence="2 3">
    <name type="scientific">Acinetobacter tandoii</name>
    <dbReference type="NCBI Taxonomy" id="202954"/>
    <lineage>
        <taxon>Bacteria</taxon>
        <taxon>Pseudomonadati</taxon>
        <taxon>Pseudomonadota</taxon>
        <taxon>Gammaproteobacteria</taxon>
        <taxon>Moraxellales</taxon>
        <taxon>Moraxellaceae</taxon>
        <taxon>Acinetobacter</taxon>
    </lineage>
</organism>
<keyword evidence="1" id="KW-1133">Transmembrane helix</keyword>